<sequence>MARPITTQFIIEGKNNARPAFKQAEKDADSLFQRVDKLAGGIRAAFTAGIAAEGVRAFSQAADQMKQLDAQLKLATGNQKEFNTAQQELFALAQKTQTPVASLVTLYGRIARPLREAGKSQEEILALTEAVSTAFRISGASADEAENGIIQFAQALGAGALRGDEFNSVNEQGPRLMRALADSLGVSIGALREMAGQGQLTADVVANGLIKQLPKLREEAALLPDTVGGAFTKLNNSLGQLAGGADNATGFTDVLIGRINLLGKAVETSAGAFKSFNQGGLDGLTSFMEGLTKDAKITAVDSLLSQLKGAQAELAKDGELGLANRLLFGDQGAEYFAGQVELFERHLERLRKAGEKSVSEADKIGAARVAQEASYRTGLRKVRDGVVADADKALKAELQAEKNALSELEKVRKGREEIQKRYSEAITSFGSSDPTQASYGAANALKVKAQQSLRSGDIESAQQQAGAALKMLQDLAEAGASTYGFEGFAKELQAVELAANDIAQSEVDEKLAGIRENLEQLKQQADAIRNVNITINLSDEEVAKVTAQMQQLAQQLGQTLIIPARIQPTAEMGAMGLQTDQQVSFPGYAVGTHSAAPGIAWVGERGPELMGFNGGERVLTALASAGVRDTLAGLHVGGSDLGAAETAAASVPDNPLANWGKATLIGPGGSQVEALVSAEGFDSLLNWRARQFGTRRRG</sequence>
<reference evidence="3" key="1">
    <citation type="submission" date="2023-08" db="EMBL/GenBank/DDBJ databases">
        <title>Increased levels of nutrients transform a symbiont into a lethal pathobiont.</title>
        <authorList>
            <person name="Lachnit T."/>
            <person name="Ulrich L."/>
            <person name="Willmer F.M."/>
            <person name="Hasenbein T."/>
            <person name="Steiner L.X."/>
            <person name="Wolters M."/>
            <person name="Herbst E.M."/>
            <person name="Deines P."/>
        </authorList>
    </citation>
    <scope>NUCLEOTIDE SEQUENCE</scope>
    <source>
        <strain evidence="3">T3</strain>
    </source>
</reference>
<evidence type="ECO:0000313" key="3">
    <source>
        <dbReference type="EMBL" id="XBY64831.1"/>
    </source>
</evidence>
<dbReference type="AlphaFoldDB" id="A0AAU7Y597"/>
<evidence type="ECO:0000256" key="1">
    <source>
        <dbReference type="SAM" id="Coils"/>
    </source>
</evidence>
<dbReference type="Pfam" id="PF20155">
    <property type="entry name" value="TMP_3"/>
    <property type="match status" value="1"/>
</dbReference>
<feature type="coiled-coil region" evidence="1">
    <location>
        <begin position="504"/>
        <end position="555"/>
    </location>
</feature>
<gene>
    <name evidence="3" type="ORF">ABS648_03430</name>
</gene>
<feature type="domain" description="Tape measure protein N-terminal" evidence="2">
    <location>
        <begin position="57"/>
        <end position="246"/>
    </location>
</feature>
<accession>A0AAU7Y597</accession>
<dbReference type="InterPro" id="IPR013491">
    <property type="entry name" value="Tape_meas_N"/>
</dbReference>
<dbReference type="NCBIfam" id="TIGR02675">
    <property type="entry name" value="tape_meas_nterm"/>
    <property type="match status" value="1"/>
</dbReference>
<proteinExistence type="predicted"/>
<protein>
    <submittedName>
        <fullName evidence="3">Tape measure protein</fullName>
    </submittedName>
</protein>
<keyword evidence="1" id="KW-0175">Coiled coil</keyword>
<dbReference type="EMBL" id="CP158373">
    <property type="protein sequence ID" value="XBY64831.1"/>
    <property type="molecule type" value="Genomic_DNA"/>
</dbReference>
<evidence type="ECO:0000259" key="2">
    <source>
        <dbReference type="Pfam" id="PF20155"/>
    </source>
</evidence>
<name>A0AAU7Y597_9PSED</name>
<dbReference type="RefSeq" id="WP_350447620.1">
    <property type="nucleotide sequence ID" value="NZ_CP158373.1"/>
</dbReference>
<organism evidence="3">
    <name type="scientific">Pseudomonas solani</name>
    <dbReference type="NCBI Taxonomy" id="2731552"/>
    <lineage>
        <taxon>Bacteria</taxon>
        <taxon>Pseudomonadati</taxon>
        <taxon>Pseudomonadota</taxon>
        <taxon>Gammaproteobacteria</taxon>
        <taxon>Pseudomonadales</taxon>
        <taxon>Pseudomonadaceae</taxon>
        <taxon>Pseudomonas</taxon>
    </lineage>
</organism>